<accession>A0A3G4RWV6</accession>
<name>A0A3G4RWV6_ECOLX</name>
<reference evidence="1" key="1">
    <citation type="journal article" date="2018" name="Vet. Microbiol.">
        <title>Characterization of plasmids harboring blaCTX-M genes in Escherichia coli from French pigs.</title>
        <authorList>
            <person name="Lucas P."/>
            <person name="Jouy E."/>
            <person name="Le Devendec L."/>
            <person name="de Boisseson C."/>
            <person name="Perrin-Guyomard A."/>
            <person name="Jove T."/>
            <person name="Blanchard Y."/>
            <person name="Touzain F."/>
            <person name="Kempf I."/>
        </authorList>
    </citation>
    <scope>NUCLEOTIDE SEQUENCE</scope>
    <source>
        <strain evidence="1">17-462F</strain>
        <plasmid evidence="1">p17-462F</plasmid>
    </source>
</reference>
<evidence type="ECO:0000313" key="1">
    <source>
        <dbReference type="EMBL" id="AYU70204.1"/>
    </source>
</evidence>
<gene>
    <name evidence="1" type="ORF">D0378_00226</name>
</gene>
<dbReference type="AlphaFoldDB" id="A0A3G4RWV6"/>
<geneLocation type="plasmid" evidence="1">
    <name>p17-462F</name>
</geneLocation>
<sequence>MKTGLLHPVILSPVTPVSLVVSSPPVSNNVELSDWANTLTCPVLDETFPALSVTLTV</sequence>
<dbReference type="EMBL" id="MH847631">
    <property type="protein sequence ID" value="AYU70204.1"/>
    <property type="molecule type" value="Genomic_DNA"/>
</dbReference>
<organism evidence="1">
    <name type="scientific">Escherichia coli</name>
    <dbReference type="NCBI Taxonomy" id="562"/>
    <lineage>
        <taxon>Bacteria</taxon>
        <taxon>Pseudomonadati</taxon>
        <taxon>Pseudomonadota</taxon>
        <taxon>Gammaproteobacteria</taxon>
        <taxon>Enterobacterales</taxon>
        <taxon>Enterobacteriaceae</taxon>
        <taxon>Escherichia</taxon>
    </lineage>
</organism>
<keyword evidence="1" id="KW-0614">Plasmid</keyword>
<protein>
    <submittedName>
        <fullName evidence="1">Uncharacterized protein</fullName>
    </submittedName>
</protein>
<proteinExistence type="predicted"/>